<accession>A0A061EW85</accession>
<gene>
    <name evidence="9" type="ORF">TCM_021222</name>
</gene>
<dbReference type="STRING" id="3641.A0A061EW85"/>
<dbReference type="PANTHER" id="PTHR14222:SF1">
    <property type="entry name" value="CONDENSIN-2 COMPLEX SUBUNIT D3"/>
    <property type="match status" value="1"/>
</dbReference>
<name>A0A061EW85_THECC</name>
<evidence type="ECO:0000256" key="4">
    <source>
        <dbReference type="ARBA" id="ARBA00023067"/>
    </source>
</evidence>
<dbReference type="InterPro" id="IPR011989">
    <property type="entry name" value="ARM-like"/>
</dbReference>
<dbReference type="GO" id="GO:0007076">
    <property type="term" value="P:mitotic chromosome condensation"/>
    <property type="evidence" value="ECO:0000318"/>
    <property type="project" value="GO_Central"/>
</dbReference>
<dbReference type="InterPro" id="IPR032682">
    <property type="entry name" value="Cnd1_C"/>
</dbReference>
<evidence type="ECO:0000313" key="9">
    <source>
        <dbReference type="EMBL" id="EOY06534.1"/>
    </source>
</evidence>
<evidence type="ECO:0000256" key="1">
    <source>
        <dbReference type="ARBA" id="ARBA00004123"/>
    </source>
</evidence>
<sequence>MAGPLFNAFFQIDVLKAPPCAVFKLTTIRAFHHTGLVKCRTDCPIVDKLKMARGAFQYINMEEGIEEWTEDDLKEPVQYNLRGLPLAEAEQLFFLHTCCMYLLNLLYFLNSSICLPFGGPSDRNGSIFPKMQRFSSSSSPAIPVSMTYGFAANGVLRIENDRLRVDNSLGLSCGCGNGLLYNNFQWVRPFGNSPSPTVCASTASGKEMINGFMGNKTNGLQLDHAGSSSFVQTEFPFHASSSEQHAAYPMENAAVNLLDLASMSIASQNEPQEAIDLAQPLQEREGDVVASDEYAMGAMDPSWVPSTRVIETYPATAPACAGGVREYTKFKTNSTNAGQTIFPETEKLSQLKIPPLNFRPATAMEETIARILTDLEEINQIPNTQSQSPVISRSTLLDLQSLLSTNDPDLLSQFFDDLPSKSLSPSSLTNLLSFTMDSAPSYHLSLLASKVYLSLLLSPNSPVFTLFTPISFLSLLRSLRRAFKNRPLAQPDESPPSQAPPNRKRKGGGKGRGKRSNVRSSGGHSEGESEESDSLDIKDVFFVFEMLVSVLGLIHLDRFPDSLKSLIQTVGEIPLMAMEKFGNLGSFNRLMHLCSRVLSEVLRSEHGEIANIAAEVLKALSPLILMVKSQARSFALGFVTDTMIELGNESDGVKKAVVSFPRYLAQKAPEKAEPRALAVDSIMEVVKVMEFDDQMGYIEYVVKMTQGKANFRLLGVDLIAMMLMSLTDPLGVDSDVEVRDPWGTRCLEALILRCSDLSAGIRARALSSLAQVVGFLSGDDRNKGILKEVMGLGEGGKERPEGGMNDLLRKRCTDEKAAVRKAALLLVTKLTALLGGSFDGVVLKTMGMACSDPLVSIRKAAISALSEAFRTFSDESVTTEWLHSVPRLITDNESSIQEECENLFLELVLDRVSRAGSACPTKKGSILPDSNLTTKSLEREMELLFPEGVLGLLQGICDGEVTSWVKKICTSLGTKRRLKPKIASALQNIIRTSESLWLSHSMPIEKWTAPAGAWFLLSEVSAYLSKAVDWEFLHHHWQLLDKHGAEGEFQSPLRQGNGDEERIESKSVAWAGDRVFLLQTISNVSVELPAEPAADLAHNLLKRVEKFSMHSTEVNAHVKALRTLCKRKALNPKEADQLVVKWVQQLLSKACKILEKYISESKEANKSNCFFTPPRSGSRKGKQATSASRLLSKAVIAVYTVGSLVVVCPSADVSTIVPLLYTVITSGNADPKLNKLPVPMVSLKQTAPSLYIQAWLTMGKICLADGKLAKSYIPLFVQELEKSDCAALRNNLVVMMADFCVRYTALVDCYIAKITKCLRDPCELVRRQTFILLSRLLQRDYVKWRGVLFLRFLLCLVDESEKIRQLADFLFGNILKAKAPLLAYNSFVEAIYVLNDCHAHNGHNNSMNSQTESQLFSIRGNDDRSRSKRMSVYVCLLKQMAPEHLLATFAKLCAEILAAASDGMLNIDDITGQSVLQDAFQILACKEIRASSNRGSASETADVEEEGGDSSASAAAAKGRAITQAVRKGLIQNTIPIFIELKRLLESKNSPLTGSLMECMRVLLKDYKNEIDDMLVADKQLQKELIYDMQKYESAKARTTAAEAVATMQNQSGYQSPCLSKGASGTHAKNKLSHKLQSNSKVASAMADAAAKATARSVLREVNKGAMTPPLNSISMPKLKSNQAGGSSAQNDRPLDVLESLRRRQSFNSDDEN</sequence>
<dbReference type="EMBL" id="CM001882">
    <property type="protein sequence ID" value="EOY06534.1"/>
    <property type="molecule type" value="Genomic_DNA"/>
</dbReference>
<dbReference type="FunCoup" id="A0A061EW85">
    <property type="interactions" value="1341"/>
</dbReference>
<dbReference type="GO" id="GO:0000779">
    <property type="term" value="C:condensed chromosome, centromeric region"/>
    <property type="evidence" value="ECO:0000318"/>
    <property type="project" value="GO_Central"/>
</dbReference>
<dbReference type="eggNOG" id="KOG0413">
    <property type="taxonomic scope" value="Eukaryota"/>
</dbReference>
<evidence type="ECO:0000256" key="7">
    <source>
        <dbReference type="SAM" id="MobiDB-lite"/>
    </source>
</evidence>
<evidence type="ECO:0000256" key="6">
    <source>
        <dbReference type="ARBA" id="ARBA00023306"/>
    </source>
</evidence>
<protein>
    <submittedName>
        <fullName evidence="9">Condensin-2 complex subunit D3 isoform 1</fullName>
    </submittedName>
</protein>
<feature type="compositionally biased region" description="Polar residues" evidence="7">
    <location>
        <begin position="1670"/>
        <end position="1691"/>
    </location>
</feature>
<dbReference type="GO" id="GO:0010032">
    <property type="term" value="P:meiotic chromosome condensation"/>
    <property type="evidence" value="ECO:0000318"/>
    <property type="project" value="GO_Central"/>
</dbReference>
<reference evidence="9 10" key="1">
    <citation type="journal article" date="2013" name="Genome Biol.">
        <title>The genome sequence of the most widely cultivated cacao type and its use to identify candidate genes regulating pod color.</title>
        <authorList>
            <person name="Motamayor J.C."/>
            <person name="Mockaitis K."/>
            <person name="Schmutz J."/>
            <person name="Haiminen N."/>
            <person name="Iii D.L."/>
            <person name="Cornejo O."/>
            <person name="Findley S.D."/>
            <person name="Zheng P."/>
            <person name="Utro F."/>
            <person name="Royaert S."/>
            <person name="Saski C."/>
            <person name="Jenkins J."/>
            <person name="Podicheti R."/>
            <person name="Zhao M."/>
            <person name="Scheffler B.E."/>
            <person name="Stack J.C."/>
            <person name="Feltus F.A."/>
            <person name="Mustiga G.M."/>
            <person name="Amores F."/>
            <person name="Phillips W."/>
            <person name="Marelli J.P."/>
            <person name="May G.D."/>
            <person name="Shapiro H."/>
            <person name="Ma J."/>
            <person name="Bustamante C.D."/>
            <person name="Schnell R.J."/>
            <person name="Main D."/>
            <person name="Gilbert D."/>
            <person name="Parida L."/>
            <person name="Kuhn D.N."/>
        </authorList>
    </citation>
    <scope>NUCLEOTIDE SEQUENCE [LARGE SCALE GENOMIC DNA]</scope>
    <source>
        <strain evidence="10">cv. Matina 1-6</strain>
    </source>
</reference>
<dbReference type="Gene3D" id="1.25.10.10">
    <property type="entry name" value="Leucine-rich Repeat Variant"/>
    <property type="match status" value="1"/>
</dbReference>
<feature type="compositionally biased region" description="Basic residues" evidence="7">
    <location>
        <begin position="502"/>
        <end position="517"/>
    </location>
</feature>
<dbReference type="InParanoid" id="A0A061EW85"/>
<keyword evidence="6" id="KW-0131">Cell cycle</keyword>
<dbReference type="PANTHER" id="PTHR14222">
    <property type="entry name" value="CONDENSIN"/>
    <property type="match status" value="1"/>
</dbReference>
<evidence type="ECO:0000256" key="3">
    <source>
        <dbReference type="ARBA" id="ARBA00022776"/>
    </source>
</evidence>
<dbReference type="InterPro" id="IPR016024">
    <property type="entry name" value="ARM-type_fold"/>
</dbReference>
<feature type="region of interest" description="Disordered" evidence="7">
    <location>
        <begin position="486"/>
        <end position="531"/>
    </location>
</feature>
<dbReference type="GO" id="GO:0042393">
    <property type="term" value="F:histone binding"/>
    <property type="evidence" value="ECO:0000318"/>
    <property type="project" value="GO_Central"/>
</dbReference>
<keyword evidence="2" id="KW-0132">Cell division</keyword>
<keyword evidence="10" id="KW-1185">Reference proteome</keyword>
<evidence type="ECO:0000256" key="5">
    <source>
        <dbReference type="ARBA" id="ARBA00023242"/>
    </source>
</evidence>
<comment type="subcellular location">
    <subcellularLocation>
        <location evidence="1">Nucleus</location>
    </subcellularLocation>
</comment>
<dbReference type="GO" id="GO:0051301">
    <property type="term" value="P:cell division"/>
    <property type="evidence" value="ECO:0007669"/>
    <property type="project" value="UniProtKB-KW"/>
</dbReference>
<feature type="domain" description="Condensin complex subunit 1 C-terminal" evidence="8">
    <location>
        <begin position="1288"/>
        <end position="1455"/>
    </location>
</feature>
<dbReference type="Gramene" id="EOY06534">
    <property type="protein sequence ID" value="EOY06534"/>
    <property type="gene ID" value="TCM_021222"/>
</dbReference>
<keyword evidence="4" id="KW-0226">DNA condensation</keyword>
<feature type="compositionally biased region" description="Basic and acidic residues" evidence="7">
    <location>
        <begin position="1693"/>
        <end position="1702"/>
    </location>
</feature>
<keyword evidence="3" id="KW-0498">Mitosis</keyword>
<evidence type="ECO:0000313" key="10">
    <source>
        <dbReference type="Proteomes" id="UP000026915"/>
    </source>
</evidence>
<dbReference type="OMA" id="KYRQFAV"/>
<dbReference type="GO" id="GO:0000796">
    <property type="term" value="C:condensin complex"/>
    <property type="evidence" value="ECO:0000318"/>
    <property type="project" value="GO_Central"/>
</dbReference>
<dbReference type="SUPFAM" id="SSF48371">
    <property type="entry name" value="ARM repeat"/>
    <property type="match status" value="1"/>
</dbReference>
<dbReference type="GO" id="GO:0005634">
    <property type="term" value="C:nucleus"/>
    <property type="evidence" value="ECO:0007669"/>
    <property type="project" value="UniProtKB-SubCell"/>
</dbReference>
<evidence type="ECO:0000256" key="2">
    <source>
        <dbReference type="ARBA" id="ARBA00022618"/>
    </source>
</evidence>
<proteinExistence type="predicted"/>
<evidence type="ECO:0000259" key="8">
    <source>
        <dbReference type="Pfam" id="PF12717"/>
    </source>
</evidence>
<feature type="region of interest" description="Disordered" evidence="7">
    <location>
        <begin position="1661"/>
        <end position="1713"/>
    </location>
</feature>
<dbReference type="Proteomes" id="UP000026915">
    <property type="component" value="Chromosome 4"/>
</dbReference>
<keyword evidence="5" id="KW-0539">Nucleus</keyword>
<dbReference type="InterPro" id="IPR026971">
    <property type="entry name" value="CND1/NCAPD3"/>
</dbReference>
<dbReference type="Pfam" id="PF12717">
    <property type="entry name" value="Cnd1"/>
    <property type="match status" value="1"/>
</dbReference>
<organism evidence="9 10">
    <name type="scientific">Theobroma cacao</name>
    <name type="common">Cacao</name>
    <name type="synonym">Cocoa</name>
    <dbReference type="NCBI Taxonomy" id="3641"/>
    <lineage>
        <taxon>Eukaryota</taxon>
        <taxon>Viridiplantae</taxon>
        <taxon>Streptophyta</taxon>
        <taxon>Embryophyta</taxon>
        <taxon>Tracheophyta</taxon>
        <taxon>Spermatophyta</taxon>
        <taxon>Magnoliopsida</taxon>
        <taxon>eudicotyledons</taxon>
        <taxon>Gunneridae</taxon>
        <taxon>Pentapetalae</taxon>
        <taxon>rosids</taxon>
        <taxon>malvids</taxon>
        <taxon>Malvales</taxon>
        <taxon>Malvaceae</taxon>
        <taxon>Byttnerioideae</taxon>
        <taxon>Theobroma</taxon>
    </lineage>
</organism>